<proteinExistence type="predicted"/>
<dbReference type="AlphaFoldDB" id="A0AAV3QCZ0"/>
<evidence type="ECO:0000313" key="1">
    <source>
        <dbReference type="EMBL" id="GAA0161116.1"/>
    </source>
</evidence>
<dbReference type="InterPro" id="IPR052343">
    <property type="entry name" value="Retrotransposon-Effector_Assoc"/>
</dbReference>
<dbReference type="Proteomes" id="UP001454036">
    <property type="component" value="Unassembled WGS sequence"/>
</dbReference>
<comment type="caution">
    <text evidence="1">The sequence shown here is derived from an EMBL/GenBank/DDBJ whole genome shotgun (WGS) entry which is preliminary data.</text>
</comment>
<dbReference type="PANTHER" id="PTHR46890">
    <property type="entry name" value="NON-LTR RETROLELEMENT REVERSE TRANSCRIPTASE-LIKE PROTEIN-RELATED"/>
    <property type="match status" value="1"/>
</dbReference>
<protein>
    <recommendedName>
        <fullName evidence="3">Reverse transcriptase domain-containing protein</fullName>
    </recommendedName>
</protein>
<dbReference type="PANTHER" id="PTHR46890:SF48">
    <property type="entry name" value="RNA-DIRECTED DNA POLYMERASE"/>
    <property type="match status" value="1"/>
</dbReference>
<keyword evidence="2" id="KW-1185">Reference proteome</keyword>
<accession>A0AAV3QCZ0</accession>
<evidence type="ECO:0000313" key="2">
    <source>
        <dbReference type="Proteomes" id="UP001454036"/>
    </source>
</evidence>
<reference evidence="1 2" key="1">
    <citation type="submission" date="2024-01" db="EMBL/GenBank/DDBJ databases">
        <title>The complete chloroplast genome sequence of Lithospermum erythrorhizon: insights into the phylogenetic relationship among Boraginaceae species and the maternal lineages of purple gromwells.</title>
        <authorList>
            <person name="Okada T."/>
            <person name="Watanabe K."/>
        </authorList>
    </citation>
    <scope>NUCLEOTIDE SEQUENCE [LARGE SCALE GENOMIC DNA]</scope>
</reference>
<name>A0AAV3QCZ0_LITER</name>
<gene>
    <name evidence="1" type="ORF">LIER_17510</name>
</gene>
<sequence>MSDHTPLLLECVSQGSRSLGGFKFQQMWLRHEGFYKLVEDSWALPVYGAPIFMFWMKLKRMKALLKSWNREIAKGDRNIGFFHNVTKKKRSKATIQGTLVDDDWVKDKVEIASSGVDFFRELFADDEGDQQRALIDYIPLLVSQDDNDFLMSMPELVEVKDVVFSLNKQSVGVRMGLMVISKALSSRLANILPGIILDFQEGFVPSRQIEDNILLARELLHKIGYKKVRKTRGNVILNLDMAKAFDKVSWGFLKPVLQCFSFADVWIDRVIKCLSNSWFSVLINGELPVISSPIKGYAFGIPCRLPYLSLLRSIFFGGWLSCSRRIQS</sequence>
<evidence type="ECO:0008006" key="3">
    <source>
        <dbReference type="Google" id="ProtNLM"/>
    </source>
</evidence>
<dbReference type="EMBL" id="BAABME010004083">
    <property type="protein sequence ID" value="GAA0161116.1"/>
    <property type="molecule type" value="Genomic_DNA"/>
</dbReference>
<organism evidence="1 2">
    <name type="scientific">Lithospermum erythrorhizon</name>
    <name type="common">Purple gromwell</name>
    <name type="synonym">Lithospermum officinale var. erythrorhizon</name>
    <dbReference type="NCBI Taxonomy" id="34254"/>
    <lineage>
        <taxon>Eukaryota</taxon>
        <taxon>Viridiplantae</taxon>
        <taxon>Streptophyta</taxon>
        <taxon>Embryophyta</taxon>
        <taxon>Tracheophyta</taxon>
        <taxon>Spermatophyta</taxon>
        <taxon>Magnoliopsida</taxon>
        <taxon>eudicotyledons</taxon>
        <taxon>Gunneridae</taxon>
        <taxon>Pentapetalae</taxon>
        <taxon>asterids</taxon>
        <taxon>lamiids</taxon>
        <taxon>Boraginales</taxon>
        <taxon>Boraginaceae</taxon>
        <taxon>Boraginoideae</taxon>
        <taxon>Lithospermeae</taxon>
        <taxon>Lithospermum</taxon>
    </lineage>
</organism>